<dbReference type="InterPro" id="IPR007905">
    <property type="entry name" value="EBP"/>
</dbReference>
<keyword evidence="5 6" id="KW-0472">Membrane</keyword>
<dbReference type="PANTHER" id="PTHR14207:SF1">
    <property type="entry name" value="EMOPAMIL-BINDING PROTEIN-LIKE"/>
    <property type="match status" value="1"/>
</dbReference>
<dbReference type="Pfam" id="PF05241">
    <property type="entry name" value="EBP"/>
    <property type="match status" value="1"/>
</dbReference>
<feature type="transmembrane region" description="Helical" evidence="7">
    <location>
        <begin position="211"/>
        <end position="233"/>
    </location>
</feature>
<dbReference type="Proteomes" id="UP001220324">
    <property type="component" value="Unassembled WGS sequence"/>
</dbReference>
<evidence type="ECO:0000256" key="3">
    <source>
        <dbReference type="ARBA" id="ARBA00022692"/>
    </source>
</evidence>
<dbReference type="GO" id="GO:0016020">
    <property type="term" value="C:membrane"/>
    <property type="evidence" value="ECO:0007669"/>
    <property type="project" value="UniProtKB-SubCell"/>
</dbReference>
<reference evidence="9 10" key="1">
    <citation type="journal article" date="2023" name="IMA Fungus">
        <title>Comparative genomic study of the Penicillium genus elucidates a diverse pangenome and 15 lateral gene transfer events.</title>
        <authorList>
            <person name="Petersen C."/>
            <person name="Sorensen T."/>
            <person name="Nielsen M.R."/>
            <person name="Sondergaard T.E."/>
            <person name="Sorensen J.L."/>
            <person name="Fitzpatrick D.A."/>
            <person name="Frisvad J.C."/>
            <person name="Nielsen K.L."/>
        </authorList>
    </citation>
    <scope>NUCLEOTIDE SEQUENCE [LARGE SCALE GENOMIC DNA]</scope>
    <source>
        <strain evidence="9 10">IBT 35679</strain>
    </source>
</reference>
<name>A0AAD6CQ59_9EURO</name>
<feature type="transmembrane region" description="Helical" evidence="7">
    <location>
        <begin position="100"/>
        <end position="124"/>
    </location>
</feature>
<sequence>MQNTTDIADIASITDNAMSIFQFTKNLLIRSRVMQPNLWMTGIMTAKKLYIACKANPYYVTPFALASAVFGFTFSPEASRCRPYCNTYYSKMTDTFSVDLPTAICLLFALGMMPAAYFLTNYLLPVNKTKGRDRFLFAWHTYDALTHIFIEGSFLWECFTSWAPVAGIHSTEPFFLNRPDRNYGPAYGTGPFARLWQEYAKADRRWAGADITVVSLELLTVILGGPAAIYICYLIVKANSKLASQVRGAVKAKLWFASAVLATAELYGGFMTFAPEWLTGSTQLATHDFVYMWLYLVFFNGLWVCIPLWVLLQAWVEMKAAFVTKEGVEKAEHRKRY</sequence>
<feature type="transmembrane region" description="Helical" evidence="7">
    <location>
        <begin position="136"/>
        <end position="156"/>
    </location>
</feature>
<dbReference type="AlphaFoldDB" id="A0AAD6CQ59"/>
<comment type="subcellular location">
    <subcellularLocation>
        <location evidence="1">Membrane</location>
        <topology evidence="1">Multi-pass membrane protein</topology>
    </subcellularLocation>
</comment>
<organism evidence="9 10">
    <name type="scientific">Penicillium frequentans</name>
    <dbReference type="NCBI Taxonomy" id="3151616"/>
    <lineage>
        <taxon>Eukaryota</taxon>
        <taxon>Fungi</taxon>
        <taxon>Dikarya</taxon>
        <taxon>Ascomycota</taxon>
        <taxon>Pezizomycotina</taxon>
        <taxon>Eurotiomycetes</taxon>
        <taxon>Eurotiomycetidae</taxon>
        <taxon>Eurotiales</taxon>
        <taxon>Aspergillaceae</taxon>
        <taxon>Penicillium</taxon>
    </lineage>
</organism>
<evidence type="ECO:0000256" key="2">
    <source>
        <dbReference type="ARBA" id="ARBA00008337"/>
    </source>
</evidence>
<evidence type="ECO:0000313" key="10">
    <source>
        <dbReference type="Proteomes" id="UP001220324"/>
    </source>
</evidence>
<dbReference type="EMBL" id="JAQIZZ010000008">
    <property type="protein sequence ID" value="KAJ5526259.1"/>
    <property type="molecule type" value="Genomic_DNA"/>
</dbReference>
<evidence type="ECO:0000313" key="9">
    <source>
        <dbReference type="EMBL" id="KAJ5526259.1"/>
    </source>
</evidence>
<proteinExistence type="inferred from homology"/>
<evidence type="ECO:0000256" key="4">
    <source>
        <dbReference type="ARBA" id="ARBA00022989"/>
    </source>
</evidence>
<dbReference type="InterPro" id="IPR033118">
    <property type="entry name" value="EXPERA"/>
</dbReference>
<comment type="caution">
    <text evidence="9">The sequence shown here is derived from an EMBL/GenBank/DDBJ whole genome shotgun (WGS) entry which is preliminary data.</text>
</comment>
<dbReference type="GO" id="GO:0005783">
    <property type="term" value="C:endoplasmic reticulum"/>
    <property type="evidence" value="ECO:0007669"/>
    <property type="project" value="TreeGrafter"/>
</dbReference>
<feature type="transmembrane region" description="Helical" evidence="7">
    <location>
        <begin position="254"/>
        <end position="273"/>
    </location>
</feature>
<evidence type="ECO:0000256" key="1">
    <source>
        <dbReference type="ARBA" id="ARBA00004141"/>
    </source>
</evidence>
<dbReference type="GO" id="GO:0047750">
    <property type="term" value="F:cholestenol delta-isomerase activity"/>
    <property type="evidence" value="ECO:0007669"/>
    <property type="project" value="InterPro"/>
</dbReference>
<feature type="transmembrane region" description="Helical" evidence="7">
    <location>
        <begin position="293"/>
        <end position="312"/>
    </location>
</feature>
<accession>A0AAD6CQ59</accession>
<evidence type="ECO:0000259" key="8">
    <source>
        <dbReference type="PROSITE" id="PS51751"/>
    </source>
</evidence>
<feature type="transmembrane region" description="Helical" evidence="7">
    <location>
        <begin position="57"/>
        <end position="74"/>
    </location>
</feature>
<dbReference type="PROSITE" id="PS51751">
    <property type="entry name" value="EXPERA"/>
    <property type="match status" value="1"/>
</dbReference>
<keyword evidence="3 6" id="KW-0812">Transmembrane</keyword>
<evidence type="ECO:0000256" key="7">
    <source>
        <dbReference type="SAM" id="Phobius"/>
    </source>
</evidence>
<keyword evidence="10" id="KW-1185">Reference proteome</keyword>
<protein>
    <recommendedName>
        <fullName evidence="8">EXPERA domain-containing protein</fullName>
    </recommendedName>
</protein>
<evidence type="ECO:0000256" key="5">
    <source>
        <dbReference type="ARBA" id="ARBA00023136"/>
    </source>
</evidence>
<keyword evidence="4 6" id="KW-1133">Transmembrane helix</keyword>
<gene>
    <name evidence="9" type="ORF">N7494_012909</name>
</gene>
<comment type="similarity">
    <text evidence="2">Belongs to the EBP family.</text>
</comment>
<dbReference type="GO" id="GO:0016125">
    <property type="term" value="P:sterol metabolic process"/>
    <property type="evidence" value="ECO:0007669"/>
    <property type="project" value="InterPro"/>
</dbReference>
<evidence type="ECO:0000256" key="6">
    <source>
        <dbReference type="PROSITE-ProRule" id="PRU01087"/>
    </source>
</evidence>
<dbReference type="PANTHER" id="PTHR14207">
    <property type="entry name" value="STEROL ISOMERASE"/>
    <property type="match status" value="1"/>
</dbReference>
<feature type="domain" description="EXPERA" evidence="8">
    <location>
        <begin position="132"/>
        <end position="311"/>
    </location>
</feature>